<evidence type="ECO:0000313" key="2">
    <source>
        <dbReference type="Proteomes" id="UP000029733"/>
    </source>
</evidence>
<dbReference type="Proteomes" id="UP000029733">
    <property type="component" value="Unassembled WGS sequence"/>
</dbReference>
<accession>A0A4U8TCP0</accession>
<gene>
    <name evidence="1" type="ORF">LS71_003070</name>
</gene>
<keyword evidence="2" id="KW-1185">Reference proteome</keyword>
<evidence type="ECO:0000313" key="1">
    <source>
        <dbReference type="EMBL" id="TLD97729.1"/>
    </source>
</evidence>
<dbReference type="EMBL" id="JRPR02000001">
    <property type="protein sequence ID" value="TLD97729.1"/>
    <property type="molecule type" value="Genomic_DNA"/>
</dbReference>
<reference evidence="1 2" key="1">
    <citation type="journal article" date="2014" name="Genome Announc.">
        <title>Draft genome sequences of eight enterohepatic helicobacter species isolated from both laboratory and wild rodents.</title>
        <authorList>
            <person name="Sheh A."/>
            <person name="Shen Z."/>
            <person name="Fox J.G."/>
        </authorList>
    </citation>
    <scope>NUCLEOTIDE SEQUENCE [LARGE SCALE GENOMIC DNA]</scope>
    <source>
        <strain evidence="1 2">MIT 09-6949</strain>
    </source>
</reference>
<dbReference type="RefSeq" id="WP_034353925.1">
    <property type="nucleotide sequence ID" value="NZ_JRPR02000001.1"/>
</dbReference>
<dbReference type="STRING" id="1677920.LS71_03920"/>
<name>A0A4U8TCP0_9HELI</name>
<sequence>MLHSFCFHSVILAYLVFIFSGCGYKAPPFYKQAPSQSQEVITQDNPTQKKILFQGIDSTPSPTQETQE</sequence>
<dbReference type="OrthoDB" id="5326879at2"/>
<dbReference type="AlphaFoldDB" id="A0A4U8TCP0"/>
<comment type="caution">
    <text evidence="1">The sequence shown here is derived from an EMBL/GenBank/DDBJ whole genome shotgun (WGS) entry which is preliminary data.</text>
</comment>
<evidence type="ECO:0008006" key="3">
    <source>
        <dbReference type="Google" id="ProtNLM"/>
    </source>
</evidence>
<proteinExistence type="predicted"/>
<protein>
    <recommendedName>
        <fullName evidence="3">Lipoprotein</fullName>
    </recommendedName>
</protein>
<organism evidence="1 2">
    <name type="scientific">Helicobacter jaachi</name>
    <dbReference type="NCBI Taxonomy" id="1677920"/>
    <lineage>
        <taxon>Bacteria</taxon>
        <taxon>Pseudomonadati</taxon>
        <taxon>Campylobacterota</taxon>
        <taxon>Epsilonproteobacteria</taxon>
        <taxon>Campylobacterales</taxon>
        <taxon>Helicobacteraceae</taxon>
        <taxon>Helicobacter</taxon>
    </lineage>
</organism>